<dbReference type="Pfam" id="PF05133">
    <property type="entry name" value="SPP1_portal"/>
    <property type="match status" value="1"/>
</dbReference>
<evidence type="ECO:0000256" key="1">
    <source>
        <dbReference type="SAM" id="MobiDB-lite"/>
    </source>
</evidence>
<feature type="compositionally biased region" description="Basic and acidic residues" evidence="1">
    <location>
        <begin position="46"/>
        <end position="57"/>
    </location>
</feature>
<dbReference type="OrthoDB" id="1697867at2"/>
<gene>
    <name evidence="2" type="ORF">FC39_GL000463</name>
</gene>
<dbReference type="AlphaFoldDB" id="A0A0R1YDI9"/>
<evidence type="ECO:0000313" key="2">
    <source>
        <dbReference type="EMBL" id="KRM37011.1"/>
    </source>
</evidence>
<name>A0A0R1YDI9_9LACO</name>
<accession>A0A0R1YDI9</accession>
<dbReference type="InterPro" id="IPR021145">
    <property type="entry name" value="Portal_protein_SPP1_Gp6-like"/>
</dbReference>
<feature type="compositionally biased region" description="Acidic residues" evidence="1">
    <location>
        <begin position="467"/>
        <end position="480"/>
    </location>
</feature>
<dbReference type="EMBL" id="AZGI01000092">
    <property type="protein sequence ID" value="KRM37011.1"/>
    <property type="molecule type" value="Genomic_DNA"/>
</dbReference>
<dbReference type="PATRIC" id="fig|1423754.3.peg.477"/>
<sequence length="480" mass="54903">MELKQMQELIKQYNNNQSDFINRYEKSKKYYNNKNDITSRNNGESKVNKHGKDEPLRHADNRISHNFYQLLVDQEAGYIATNPPQIDVGNKNDNQKIIDALGDDFALTINDLVVDASNAGRGWLTYWKDKTNNILRYGIVPPDQVTPIWSTSLDHKLLAVLRAYKQLDPDTGKYFRVHEYWDDKFGYFFKEVTTNPLTLEPFNCISERDATAGYETGRSNIFKHDFGRVPFIEFPKNKQRLPELHKIKGLIDAYDDVYNGFLNDVDDIQSVVLVLKNYGGADLKKFMHDLNENKAIKINNSGNGDQSGVETLQIEIPTEARDKILTLTKSNIFLQGQGIDPANFADTNASGVAIKMLYSHLELKASNTITYFKRSVSELVRAIMRFYGLSDSEGRHIVQTWTRTRTEDDLTQAQTVATVANWSSREAIAKANPIVEDYQQELEYQKQDAEESDGFGSDFKPTNPDKDEQDDENTEEISNE</sequence>
<protein>
    <submittedName>
        <fullName evidence="2">Phage portal protein, SPP1 Gp6-like</fullName>
    </submittedName>
</protein>
<feature type="region of interest" description="Disordered" evidence="1">
    <location>
        <begin position="33"/>
        <end position="57"/>
    </location>
</feature>
<dbReference type="RefSeq" id="WP_025080533.1">
    <property type="nucleotide sequence ID" value="NZ_AZGI01000092.1"/>
</dbReference>
<comment type="caution">
    <text evidence="2">The sequence shown here is derived from an EMBL/GenBank/DDBJ whole genome shotgun (WGS) entry which is preliminary data.</text>
</comment>
<feature type="compositionally biased region" description="Polar residues" evidence="1">
    <location>
        <begin position="36"/>
        <end position="45"/>
    </location>
</feature>
<organism evidence="2 3">
    <name type="scientific">Lactobacillus hamsteri DSM 5661 = JCM 6256</name>
    <dbReference type="NCBI Taxonomy" id="1423754"/>
    <lineage>
        <taxon>Bacteria</taxon>
        <taxon>Bacillati</taxon>
        <taxon>Bacillota</taxon>
        <taxon>Bacilli</taxon>
        <taxon>Lactobacillales</taxon>
        <taxon>Lactobacillaceae</taxon>
        <taxon>Lactobacillus</taxon>
    </lineage>
</organism>
<proteinExistence type="predicted"/>
<dbReference type="Proteomes" id="UP000051223">
    <property type="component" value="Unassembled WGS sequence"/>
</dbReference>
<dbReference type="STRING" id="1423754.FC39_GL000463"/>
<keyword evidence="3" id="KW-1185">Reference proteome</keyword>
<reference evidence="2 3" key="1">
    <citation type="journal article" date="2015" name="Genome Announc.">
        <title>Expanding the biotechnology potential of lactobacilli through comparative genomics of 213 strains and associated genera.</title>
        <authorList>
            <person name="Sun Z."/>
            <person name="Harris H.M."/>
            <person name="McCann A."/>
            <person name="Guo C."/>
            <person name="Argimon S."/>
            <person name="Zhang W."/>
            <person name="Yang X."/>
            <person name="Jeffery I.B."/>
            <person name="Cooney J.C."/>
            <person name="Kagawa T.F."/>
            <person name="Liu W."/>
            <person name="Song Y."/>
            <person name="Salvetti E."/>
            <person name="Wrobel A."/>
            <person name="Rasinkangas P."/>
            <person name="Parkhill J."/>
            <person name="Rea M.C."/>
            <person name="O'Sullivan O."/>
            <person name="Ritari J."/>
            <person name="Douillard F.P."/>
            <person name="Paul Ross R."/>
            <person name="Yang R."/>
            <person name="Briner A.E."/>
            <person name="Felis G.E."/>
            <person name="de Vos W.M."/>
            <person name="Barrangou R."/>
            <person name="Klaenhammer T.R."/>
            <person name="Caufield P.W."/>
            <person name="Cui Y."/>
            <person name="Zhang H."/>
            <person name="O'Toole P.W."/>
        </authorList>
    </citation>
    <scope>NUCLEOTIDE SEQUENCE [LARGE SCALE GENOMIC DNA]</scope>
    <source>
        <strain evidence="2 3">DSM 5661</strain>
    </source>
</reference>
<feature type="region of interest" description="Disordered" evidence="1">
    <location>
        <begin position="439"/>
        <end position="480"/>
    </location>
</feature>
<evidence type="ECO:0000313" key="3">
    <source>
        <dbReference type="Proteomes" id="UP000051223"/>
    </source>
</evidence>
<dbReference type="eggNOG" id="ENOG502Z7ZB">
    <property type="taxonomic scope" value="Bacteria"/>
</dbReference>